<reference evidence="1" key="2">
    <citation type="submission" date="2022-01" db="EMBL/GenBank/DDBJ databases">
        <authorList>
            <person name="Yamashiro T."/>
            <person name="Shiraishi A."/>
            <person name="Satake H."/>
            <person name="Nakayama K."/>
        </authorList>
    </citation>
    <scope>NUCLEOTIDE SEQUENCE</scope>
</reference>
<evidence type="ECO:0000313" key="1">
    <source>
        <dbReference type="EMBL" id="GJU00540.1"/>
    </source>
</evidence>
<sequence length="314" mass="35041">MFDYWKKRGLVQVRKLDDSVAQAMWVASSPQEWHECGKKNNFEMETMCLRELETQCGRNYPKLLREKWGPLVVESGESSGWEDEVWWCDGGGRAKGRRSGNSVKVKGLSMDDGPDAGNAGEASSFVTSNVGKRVAYPVVENYVKNTFGLVKSMMIKDMHFFKFGSKEGMEAMASYDKAMNELKVDVDLRDTNVVVVPKCSGEGFTTSTIRVEYEWTPPRCPECKVQTANKATTPVFNSFNALSTLVDEEEGGGNQTHSTNATHMVANINELKRQMLDGKHVLVDEHGKPLEMKVTNEASASKPSMLFPNLDLMP</sequence>
<keyword evidence="2" id="KW-1185">Reference proteome</keyword>
<organism evidence="1 2">
    <name type="scientific">Tanacetum coccineum</name>
    <dbReference type="NCBI Taxonomy" id="301880"/>
    <lineage>
        <taxon>Eukaryota</taxon>
        <taxon>Viridiplantae</taxon>
        <taxon>Streptophyta</taxon>
        <taxon>Embryophyta</taxon>
        <taxon>Tracheophyta</taxon>
        <taxon>Spermatophyta</taxon>
        <taxon>Magnoliopsida</taxon>
        <taxon>eudicotyledons</taxon>
        <taxon>Gunneridae</taxon>
        <taxon>Pentapetalae</taxon>
        <taxon>asterids</taxon>
        <taxon>campanulids</taxon>
        <taxon>Asterales</taxon>
        <taxon>Asteraceae</taxon>
        <taxon>Asteroideae</taxon>
        <taxon>Anthemideae</taxon>
        <taxon>Anthemidinae</taxon>
        <taxon>Tanacetum</taxon>
    </lineage>
</organism>
<gene>
    <name evidence="1" type="ORF">Tco_1110878</name>
</gene>
<dbReference type="Proteomes" id="UP001151760">
    <property type="component" value="Unassembled WGS sequence"/>
</dbReference>
<dbReference type="EMBL" id="BQNB010020873">
    <property type="protein sequence ID" value="GJU00540.1"/>
    <property type="molecule type" value="Genomic_DNA"/>
</dbReference>
<name>A0ABQ5IK29_9ASTR</name>
<accession>A0ABQ5IK29</accession>
<protein>
    <submittedName>
        <fullName evidence="1">Uncharacterized protein</fullName>
    </submittedName>
</protein>
<proteinExistence type="predicted"/>
<comment type="caution">
    <text evidence="1">The sequence shown here is derived from an EMBL/GenBank/DDBJ whole genome shotgun (WGS) entry which is preliminary data.</text>
</comment>
<evidence type="ECO:0000313" key="2">
    <source>
        <dbReference type="Proteomes" id="UP001151760"/>
    </source>
</evidence>
<dbReference type="InterPro" id="IPR039904">
    <property type="entry name" value="TRANK1"/>
</dbReference>
<reference evidence="1" key="1">
    <citation type="journal article" date="2022" name="Int. J. Mol. Sci.">
        <title>Draft Genome of Tanacetum Coccineum: Genomic Comparison of Closely Related Tanacetum-Family Plants.</title>
        <authorList>
            <person name="Yamashiro T."/>
            <person name="Shiraishi A."/>
            <person name="Nakayama K."/>
            <person name="Satake H."/>
        </authorList>
    </citation>
    <scope>NUCLEOTIDE SEQUENCE</scope>
</reference>
<dbReference type="PANTHER" id="PTHR21529:SF4">
    <property type="entry name" value="TPR AND ANKYRIN REPEAT-CONTAINING PROTEIN 1"/>
    <property type="match status" value="1"/>
</dbReference>
<dbReference type="PANTHER" id="PTHR21529">
    <property type="entry name" value="MAMMARY TURMOR VIRUS RECEPTOR HOMOLOG 1, 2 MTVR1, 2"/>
    <property type="match status" value="1"/>
</dbReference>